<keyword evidence="1" id="KW-0812">Transmembrane</keyword>
<dbReference type="AlphaFoldDB" id="A0A1F2UQA2"/>
<evidence type="ECO:0008006" key="4">
    <source>
        <dbReference type="Google" id="ProtNLM"/>
    </source>
</evidence>
<evidence type="ECO:0000313" key="2">
    <source>
        <dbReference type="EMBL" id="OFW35138.1"/>
    </source>
</evidence>
<organism evidence="2 3">
    <name type="scientific">Candidatus Aquicultor primus</name>
    <dbReference type="NCBI Taxonomy" id="1797195"/>
    <lineage>
        <taxon>Bacteria</taxon>
        <taxon>Bacillati</taxon>
        <taxon>Actinomycetota</taxon>
        <taxon>Candidatus Aquicultoria</taxon>
        <taxon>Candidatus Aquicultorales</taxon>
        <taxon>Candidatus Aquicultoraceae</taxon>
        <taxon>Candidatus Aquicultor</taxon>
    </lineage>
</organism>
<name>A0A1F2UQA2_9ACTN</name>
<proteinExistence type="predicted"/>
<evidence type="ECO:0000256" key="1">
    <source>
        <dbReference type="SAM" id="Phobius"/>
    </source>
</evidence>
<feature type="transmembrane region" description="Helical" evidence="1">
    <location>
        <begin position="26"/>
        <end position="44"/>
    </location>
</feature>
<keyword evidence="1" id="KW-0472">Membrane</keyword>
<gene>
    <name evidence="2" type="ORF">A2074_04540</name>
</gene>
<reference evidence="2 3" key="1">
    <citation type="journal article" date="2016" name="Nat. Commun.">
        <title>Thousands of microbial genomes shed light on interconnected biogeochemical processes in an aquifer system.</title>
        <authorList>
            <person name="Anantharaman K."/>
            <person name="Brown C.T."/>
            <person name="Hug L.A."/>
            <person name="Sharon I."/>
            <person name="Castelle C.J."/>
            <person name="Probst A.J."/>
            <person name="Thomas B.C."/>
            <person name="Singh A."/>
            <person name="Wilkins M.J."/>
            <person name="Karaoz U."/>
            <person name="Brodie E.L."/>
            <person name="Williams K.H."/>
            <person name="Hubbard S.S."/>
            <person name="Banfield J.F."/>
        </authorList>
    </citation>
    <scope>NUCLEOTIDE SEQUENCE [LARGE SCALE GENOMIC DNA]</scope>
</reference>
<dbReference type="EMBL" id="MELI01000022">
    <property type="protein sequence ID" value="OFW35138.1"/>
    <property type="molecule type" value="Genomic_DNA"/>
</dbReference>
<sequence>MSGKKTKPKTTEDKSFLARMKDEKPGALPAIIILVMLGVTLVLFEVAGRVDEAALETVQNKTTENTALIPLTPEDHMRGQLEQVITSARKRPFRAKVSTENGFEGLWTQDGLNYRFENSTKSKVLIVNAAQKKLWVIDVPSRIAHETPFDSTNMPAFNELIATMFLEGLSTATASGTHSLLDILPSGENAKLTFTEDDLPDRWEGDKSGGTVRFIDWDYLRIGEVAQGDFELWKGIRVSQPTPATTTTTTKK</sequence>
<keyword evidence="1" id="KW-1133">Transmembrane helix</keyword>
<evidence type="ECO:0000313" key="3">
    <source>
        <dbReference type="Proteomes" id="UP000178086"/>
    </source>
</evidence>
<comment type="caution">
    <text evidence="2">The sequence shown here is derived from an EMBL/GenBank/DDBJ whole genome shotgun (WGS) entry which is preliminary data.</text>
</comment>
<dbReference type="Proteomes" id="UP000178086">
    <property type="component" value="Unassembled WGS sequence"/>
</dbReference>
<protein>
    <recommendedName>
        <fullName evidence="4">Outer membrane lipoprotein carrier protein LolA</fullName>
    </recommendedName>
</protein>
<accession>A0A1F2UQA2</accession>